<proteinExistence type="predicted"/>
<comment type="caution">
    <text evidence="1">The sequence shown here is derived from an EMBL/GenBank/DDBJ whole genome shotgun (WGS) entry which is preliminary data.</text>
</comment>
<sequence>MSSESEKINELIRWDTSRSPDWMKRINMAEYEKLAGIGSCTNSHVLPCTGSRI</sequence>
<reference evidence="1" key="1">
    <citation type="submission" date="2019-03" db="EMBL/GenBank/DDBJ databases">
        <title>Single cell metagenomics reveals metabolic interactions within the superorganism composed of flagellate Streblomastix strix and complex community of Bacteroidetes bacteria on its surface.</title>
        <authorList>
            <person name="Treitli S.C."/>
            <person name="Kolisko M."/>
            <person name="Husnik F."/>
            <person name="Keeling P."/>
            <person name="Hampl V."/>
        </authorList>
    </citation>
    <scope>NUCLEOTIDE SEQUENCE</scope>
    <source>
        <strain evidence="1">STM</strain>
    </source>
</reference>
<protein>
    <submittedName>
        <fullName evidence="1">Uncharacterized protein</fullName>
    </submittedName>
</protein>
<dbReference type="EMBL" id="SNRY01003407">
    <property type="protein sequence ID" value="KAA6321091.1"/>
    <property type="molecule type" value="Genomic_DNA"/>
</dbReference>
<accession>A0A5J4QJR1</accession>
<organism evidence="1">
    <name type="scientific">termite gut metagenome</name>
    <dbReference type="NCBI Taxonomy" id="433724"/>
    <lineage>
        <taxon>unclassified sequences</taxon>
        <taxon>metagenomes</taxon>
        <taxon>organismal metagenomes</taxon>
    </lineage>
</organism>
<name>A0A5J4QJR1_9ZZZZ</name>
<evidence type="ECO:0000313" key="1">
    <source>
        <dbReference type="EMBL" id="KAA6321091.1"/>
    </source>
</evidence>
<gene>
    <name evidence="1" type="ORF">EZS27_029215</name>
</gene>
<dbReference type="AlphaFoldDB" id="A0A5J4QJR1"/>